<evidence type="ECO:0000259" key="1">
    <source>
        <dbReference type="Pfam" id="PF00534"/>
    </source>
</evidence>
<feature type="domain" description="Glycosyltransferase subfamily 4-like N-terminal" evidence="2">
    <location>
        <begin position="53"/>
        <end position="202"/>
    </location>
</feature>
<evidence type="ECO:0000313" key="5">
    <source>
        <dbReference type="Proteomes" id="UP000030103"/>
    </source>
</evidence>
<feature type="domain" description="Glycosyl transferase family 1" evidence="1">
    <location>
        <begin position="209"/>
        <end position="359"/>
    </location>
</feature>
<gene>
    <name evidence="3" type="ORF">HQ47_08515</name>
    <name evidence="4" type="ORF">NCTC11632_01572</name>
</gene>
<dbReference type="PANTHER" id="PTHR12526">
    <property type="entry name" value="GLYCOSYLTRANSFERASE"/>
    <property type="match status" value="1"/>
</dbReference>
<sequence>MKILIVHNDYGKPSGEESVVERMKALFMQQGMDVFEYRSSSEILTGVKGKIRGFISGIYSHSGVKGLREAIRIYQPDIINVHNLYPLISPAALFECRKQKIPVVMTVHNYRLICPTGLFMRKGLPCEACLVSGCELNCIRFNCEKSFAKSIGYAIRNYVARKSGAYRKNVSVFACLTDFQRSKLIEAGFERDKIVVIPNSIEVPPQHTFSEGKYIGYAGRLSYEKGFDRLVKIARLHPELNFQFAGEIRGDMAGDIPENVKFLGQLDQKSLDSFFRNAKFLVIPSRCYEGFPMVILEAAGWRKPVICPKHGGFTEIVGKGINSIGRLFNPNDEDDLEKQILYLWNSPEEVKELGERAYQKLQTGYSSEIIAKKWMELIGCLVNSGRSFENTLQRKVQ</sequence>
<reference evidence="3 5" key="1">
    <citation type="submission" date="2014-09" db="EMBL/GenBank/DDBJ databases">
        <title>Draft Genome Sequence of Porphyromonas macacae COT-192_OH2859.</title>
        <authorList>
            <person name="Wallis C."/>
            <person name="Deusch O."/>
            <person name="O'Flynn C."/>
            <person name="Davis I."/>
            <person name="Horsfall A."/>
            <person name="Kirkwood N."/>
            <person name="Harris S."/>
            <person name="Eisen J.A."/>
            <person name="Coil D.A."/>
            <person name="Darling A.E."/>
            <person name="Jospin G."/>
            <person name="Alexiev A."/>
        </authorList>
    </citation>
    <scope>NUCLEOTIDE SEQUENCE [LARGE SCALE GENOMIC DNA]</scope>
    <source>
        <strain evidence="5">COT-192 OH2859</strain>
        <strain evidence="3">COT-192_OH2859</strain>
    </source>
</reference>
<evidence type="ECO:0000313" key="4">
    <source>
        <dbReference type="EMBL" id="SUB89468.1"/>
    </source>
</evidence>
<dbReference type="RefSeq" id="WP_036874764.1">
    <property type="nucleotide sequence ID" value="NZ_JBGYTE010000037.1"/>
</dbReference>
<dbReference type="EC" id="2.4.1.11" evidence="4"/>
<dbReference type="AlphaFoldDB" id="A0A0A2E8Y1"/>
<protein>
    <submittedName>
        <fullName evidence="4">Glycogen synthase</fullName>
        <ecNumber evidence="4">2.4.1.11</ecNumber>
    </submittedName>
    <submittedName>
        <fullName evidence="3">Lipopolysaccharide N-acetylglucosaminyltransferase</fullName>
    </submittedName>
</protein>
<dbReference type="InterPro" id="IPR028098">
    <property type="entry name" value="Glyco_trans_4-like_N"/>
</dbReference>
<keyword evidence="3" id="KW-0328">Glycosyltransferase</keyword>
<dbReference type="EMBL" id="UGTF01000002">
    <property type="protein sequence ID" value="SUB89468.1"/>
    <property type="molecule type" value="Genomic_DNA"/>
</dbReference>
<dbReference type="Gene3D" id="3.40.50.2000">
    <property type="entry name" value="Glycogen Phosphorylase B"/>
    <property type="match status" value="2"/>
</dbReference>
<dbReference type="Pfam" id="PF13439">
    <property type="entry name" value="Glyco_transf_4"/>
    <property type="match status" value="1"/>
</dbReference>
<evidence type="ECO:0000259" key="2">
    <source>
        <dbReference type="Pfam" id="PF13439"/>
    </source>
</evidence>
<keyword evidence="3" id="KW-0808">Transferase</keyword>
<keyword evidence="5" id="KW-1185">Reference proteome</keyword>
<dbReference type="EMBL" id="JRFA01000025">
    <property type="protein sequence ID" value="KGN72899.1"/>
    <property type="molecule type" value="Genomic_DNA"/>
</dbReference>
<dbReference type="InterPro" id="IPR001296">
    <property type="entry name" value="Glyco_trans_1"/>
</dbReference>
<organism evidence="3 5">
    <name type="scientific">Porphyromonas macacae</name>
    <dbReference type="NCBI Taxonomy" id="28115"/>
    <lineage>
        <taxon>Bacteria</taxon>
        <taxon>Pseudomonadati</taxon>
        <taxon>Bacteroidota</taxon>
        <taxon>Bacteroidia</taxon>
        <taxon>Bacteroidales</taxon>
        <taxon>Porphyromonadaceae</taxon>
        <taxon>Porphyromonas</taxon>
    </lineage>
</organism>
<name>A0A0A2E8Y1_9PORP</name>
<reference evidence="4 6" key="2">
    <citation type="submission" date="2018-06" db="EMBL/GenBank/DDBJ databases">
        <authorList>
            <consortium name="Pathogen Informatics"/>
            <person name="Doyle S."/>
        </authorList>
    </citation>
    <scope>NUCLEOTIDE SEQUENCE [LARGE SCALE GENOMIC DNA]</scope>
    <source>
        <strain evidence="4 6">NCTC11632</strain>
    </source>
</reference>
<accession>A0A0A2E8Y1</accession>
<dbReference type="eggNOG" id="COG0438">
    <property type="taxonomic scope" value="Bacteria"/>
</dbReference>
<dbReference type="Pfam" id="PF00534">
    <property type="entry name" value="Glycos_transf_1"/>
    <property type="match status" value="1"/>
</dbReference>
<evidence type="ECO:0000313" key="6">
    <source>
        <dbReference type="Proteomes" id="UP000254156"/>
    </source>
</evidence>
<dbReference type="OrthoDB" id="9811239at2"/>
<dbReference type="CDD" id="cd03801">
    <property type="entry name" value="GT4_PimA-like"/>
    <property type="match status" value="1"/>
</dbReference>
<dbReference type="Proteomes" id="UP000254156">
    <property type="component" value="Unassembled WGS sequence"/>
</dbReference>
<evidence type="ECO:0000313" key="3">
    <source>
        <dbReference type="EMBL" id="KGN72899.1"/>
    </source>
</evidence>
<proteinExistence type="predicted"/>
<dbReference type="Proteomes" id="UP000030103">
    <property type="component" value="Unassembled WGS sequence"/>
</dbReference>
<dbReference type="STRING" id="28115.HQ47_08515"/>
<dbReference type="SUPFAM" id="SSF53756">
    <property type="entry name" value="UDP-Glycosyltransferase/glycogen phosphorylase"/>
    <property type="match status" value="1"/>
</dbReference>
<dbReference type="GO" id="GO:0004373">
    <property type="term" value="F:alpha-1,4-glucan glucosyltransferase (UDP-glucose donor) activity"/>
    <property type="evidence" value="ECO:0007669"/>
    <property type="project" value="UniProtKB-EC"/>
</dbReference>